<keyword evidence="18" id="KW-1185">Reference proteome</keyword>
<evidence type="ECO:0000313" key="18">
    <source>
        <dbReference type="Proteomes" id="UP001595444"/>
    </source>
</evidence>
<keyword evidence="8" id="KW-0479">Metal-binding</keyword>
<evidence type="ECO:0000256" key="8">
    <source>
        <dbReference type="ARBA" id="ARBA00022723"/>
    </source>
</evidence>
<keyword evidence="12 15" id="KW-0472">Membrane</keyword>
<comment type="subcellular location">
    <subcellularLocation>
        <location evidence="2 14">Cell inner membrane</location>
        <topology evidence="2 14">Multi-pass membrane protein</topology>
    </subcellularLocation>
</comment>
<comment type="caution">
    <text evidence="17">The sequence shown here is derived from an EMBL/GenBank/DDBJ whole genome shotgun (WGS) entry which is preliminary data.</text>
</comment>
<keyword evidence="9" id="KW-0106">Calcium</keyword>
<dbReference type="Proteomes" id="UP001595444">
    <property type="component" value="Unassembled WGS sequence"/>
</dbReference>
<evidence type="ECO:0000256" key="15">
    <source>
        <dbReference type="SAM" id="Phobius"/>
    </source>
</evidence>
<feature type="domain" description="Type II secretion system protein GspF" evidence="16">
    <location>
        <begin position="273"/>
        <end position="395"/>
    </location>
</feature>
<evidence type="ECO:0000256" key="2">
    <source>
        <dbReference type="ARBA" id="ARBA00004429"/>
    </source>
</evidence>
<feature type="transmembrane region" description="Helical" evidence="15">
    <location>
        <begin position="169"/>
        <end position="192"/>
    </location>
</feature>
<evidence type="ECO:0000313" key="17">
    <source>
        <dbReference type="EMBL" id="MFC3052774.1"/>
    </source>
</evidence>
<dbReference type="InterPro" id="IPR042094">
    <property type="entry name" value="T2SS_GspF_sf"/>
</dbReference>
<dbReference type="Gene3D" id="1.20.81.30">
    <property type="entry name" value="Type II secretion system (T2SS), domain F"/>
    <property type="match status" value="2"/>
</dbReference>
<gene>
    <name evidence="17" type="primary">gspF</name>
    <name evidence="17" type="ORF">ACFOKA_12740</name>
</gene>
<dbReference type="InterPro" id="IPR011850">
    <property type="entry name" value="T2SS_GspF"/>
</dbReference>
<evidence type="ECO:0000256" key="13">
    <source>
        <dbReference type="ARBA" id="ARBA00030750"/>
    </source>
</evidence>
<keyword evidence="6" id="KW-0997">Cell inner membrane</keyword>
<reference evidence="18" key="1">
    <citation type="journal article" date="2019" name="Int. J. Syst. Evol. Microbiol.">
        <title>The Global Catalogue of Microorganisms (GCM) 10K type strain sequencing project: providing services to taxonomists for standard genome sequencing and annotation.</title>
        <authorList>
            <consortium name="The Broad Institute Genomics Platform"/>
            <consortium name="The Broad Institute Genome Sequencing Center for Infectious Disease"/>
            <person name="Wu L."/>
            <person name="Ma J."/>
        </authorList>
    </citation>
    <scope>NUCLEOTIDE SEQUENCE [LARGE SCALE GENOMIC DNA]</scope>
    <source>
        <strain evidence="18">KCTC 62164</strain>
    </source>
</reference>
<dbReference type="PANTHER" id="PTHR30012:SF0">
    <property type="entry name" value="TYPE II SECRETION SYSTEM PROTEIN F-RELATED"/>
    <property type="match status" value="1"/>
</dbReference>
<feature type="transmembrane region" description="Helical" evidence="15">
    <location>
        <begin position="212"/>
        <end position="241"/>
    </location>
</feature>
<evidence type="ECO:0000256" key="6">
    <source>
        <dbReference type="ARBA" id="ARBA00022519"/>
    </source>
</evidence>
<evidence type="ECO:0000256" key="14">
    <source>
        <dbReference type="RuleBase" id="RU003923"/>
    </source>
</evidence>
<evidence type="ECO:0000256" key="4">
    <source>
        <dbReference type="ARBA" id="ARBA00022448"/>
    </source>
</evidence>
<dbReference type="InterPro" id="IPR018076">
    <property type="entry name" value="T2SS_GspF_dom"/>
</dbReference>
<name>A0ABV7D6E3_9PROT</name>
<dbReference type="PRINTS" id="PR00812">
    <property type="entry name" value="BCTERIALGSPF"/>
</dbReference>
<dbReference type="PROSITE" id="PS00874">
    <property type="entry name" value="T2SP_F"/>
    <property type="match status" value="1"/>
</dbReference>
<evidence type="ECO:0000256" key="10">
    <source>
        <dbReference type="ARBA" id="ARBA00022927"/>
    </source>
</evidence>
<evidence type="ECO:0000256" key="5">
    <source>
        <dbReference type="ARBA" id="ARBA00022475"/>
    </source>
</evidence>
<protein>
    <recommendedName>
        <fullName evidence="13">General secretion pathway protein F</fullName>
    </recommendedName>
</protein>
<feature type="transmembrane region" description="Helical" evidence="15">
    <location>
        <begin position="376"/>
        <end position="397"/>
    </location>
</feature>
<feature type="domain" description="Type II secretion system protein GspF" evidence="16">
    <location>
        <begin position="71"/>
        <end position="193"/>
    </location>
</feature>
<evidence type="ECO:0000256" key="1">
    <source>
        <dbReference type="ARBA" id="ARBA00002684"/>
    </source>
</evidence>
<dbReference type="RefSeq" id="WP_194213578.1">
    <property type="nucleotide sequence ID" value="NZ_CP061205.1"/>
</dbReference>
<evidence type="ECO:0000256" key="9">
    <source>
        <dbReference type="ARBA" id="ARBA00022837"/>
    </source>
</evidence>
<proteinExistence type="inferred from homology"/>
<evidence type="ECO:0000256" key="7">
    <source>
        <dbReference type="ARBA" id="ARBA00022692"/>
    </source>
</evidence>
<evidence type="ECO:0000256" key="3">
    <source>
        <dbReference type="ARBA" id="ARBA00005745"/>
    </source>
</evidence>
<keyword evidence="11 15" id="KW-1133">Transmembrane helix</keyword>
<organism evidence="17 18">
    <name type="scientific">Kordiimonas pumila</name>
    <dbReference type="NCBI Taxonomy" id="2161677"/>
    <lineage>
        <taxon>Bacteria</taxon>
        <taxon>Pseudomonadati</taxon>
        <taxon>Pseudomonadota</taxon>
        <taxon>Alphaproteobacteria</taxon>
        <taxon>Kordiimonadales</taxon>
        <taxon>Kordiimonadaceae</taxon>
        <taxon>Kordiimonas</taxon>
    </lineage>
</organism>
<keyword evidence="5" id="KW-1003">Cell membrane</keyword>
<sequence length="405" mass="43847">MQAFDYKALDSRGKQKTGVIAAESEREARRRLKDGNLYVTALAQSGRDKKSGFSFAAMTDKISSRDVALVTRQLATLLEAGAPVEEAVSTIAGQSEKPAVRRVLMRVRTRVMEGMRLSQALEQEPATFDSLYRSMVAAGEASGDIGRILSRIADHREKSEEISAKIQTALLYPAVLSVVAFGVICAMMVFVVPKVVTQFEGYGHALPLLTQIVVAVSGFMVDYGIVLLLVAVSGVAGFIALMRRPDFKYRIHSVLLALPLIGRLIRTVNTARFARSVGTLVDGGSPLLEAMTASKATVMNAPMHKALESIIAEVREGVAASAAIRQSGMFIPMLSYMMAAGEKSGRIADMLSRVADYLDREFDDFSKKALSLLEPMIVVLMGVVVGTIVMSIMLPILQLNSLILK</sequence>
<comment type="similarity">
    <text evidence="3 14">Belongs to the GSP F family.</text>
</comment>
<dbReference type="NCBIfam" id="TIGR02120">
    <property type="entry name" value="GspF"/>
    <property type="match status" value="1"/>
</dbReference>
<evidence type="ECO:0000259" key="16">
    <source>
        <dbReference type="Pfam" id="PF00482"/>
    </source>
</evidence>
<dbReference type="InterPro" id="IPR003004">
    <property type="entry name" value="GspF/PilC"/>
</dbReference>
<evidence type="ECO:0000256" key="11">
    <source>
        <dbReference type="ARBA" id="ARBA00022989"/>
    </source>
</evidence>
<keyword evidence="7 14" id="KW-0812">Transmembrane</keyword>
<dbReference type="InterPro" id="IPR001992">
    <property type="entry name" value="T2SS_GspF/T4SS_PilC_CS"/>
</dbReference>
<accession>A0ABV7D6E3</accession>
<keyword evidence="4 14" id="KW-0813">Transport</keyword>
<dbReference type="PANTHER" id="PTHR30012">
    <property type="entry name" value="GENERAL SECRETION PATHWAY PROTEIN"/>
    <property type="match status" value="1"/>
</dbReference>
<dbReference type="EMBL" id="JBHRSL010000010">
    <property type="protein sequence ID" value="MFC3052774.1"/>
    <property type="molecule type" value="Genomic_DNA"/>
</dbReference>
<keyword evidence="10" id="KW-0653">Protein transport</keyword>
<dbReference type="Pfam" id="PF00482">
    <property type="entry name" value="T2SSF"/>
    <property type="match status" value="2"/>
</dbReference>
<comment type="function">
    <text evidence="1">Component of the type II secretion system inner membrane complex required for the energy-dependent secretion of extracellular factors such as proteases and toxins from the periplasm.</text>
</comment>
<evidence type="ECO:0000256" key="12">
    <source>
        <dbReference type="ARBA" id="ARBA00023136"/>
    </source>
</evidence>